<evidence type="ECO:0000259" key="6">
    <source>
        <dbReference type="PROSITE" id="PS51462"/>
    </source>
</evidence>
<evidence type="ECO:0000256" key="4">
    <source>
        <dbReference type="ARBA" id="ARBA00022801"/>
    </source>
</evidence>
<keyword evidence="3" id="KW-0547">Nucleotide-binding</keyword>
<dbReference type="OrthoDB" id="276276at2759"/>
<evidence type="ECO:0000256" key="1">
    <source>
        <dbReference type="ARBA" id="ARBA00005582"/>
    </source>
</evidence>
<dbReference type="AlphaFoldDB" id="A0A8S9ZN05"/>
<evidence type="ECO:0000256" key="2">
    <source>
        <dbReference type="ARBA" id="ARBA00018911"/>
    </source>
</evidence>
<name>A0A8S9ZN05_9BILA</name>
<keyword evidence="4 7" id="KW-0378">Hydrolase</keyword>
<comment type="caution">
    <text evidence="7">The sequence shown here is derived from an EMBL/GenBank/DDBJ whole genome shotgun (WGS) entry which is preliminary data.</text>
</comment>
<keyword evidence="8" id="KW-1185">Reference proteome</keyword>
<comment type="similarity">
    <text evidence="1">Belongs to the Nudix hydrolase family.</text>
</comment>
<dbReference type="PANTHER" id="PTHR21340">
    <property type="entry name" value="DIADENOSINE 5,5-P1,P4-TETRAPHOSPHATE PYROPHOSPHOHYDROLASE MUTT"/>
    <property type="match status" value="1"/>
</dbReference>
<protein>
    <recommendedName>
        <fullName evidence="2">Bis(5'-nucleosyl)-tetraphosphatase [asymmetrical]</fullName>
    </recommendedName>
    <alternativeName>
        <fullName evidence="5">Diadenosine 5',5'''-P1,P4-tetraphosphate asymmetrical hydrolase</fullName>
    </alternativeName>
</protein>
<dbReference type="EMBL" id="JABEBT010000051">
    <property type="protein sequence ID" value="KAF7634800.1"/>
    <property type="molecule type" value="Genomic_DNA"/>
</dbReference>
<dbReference type="Pfam" id="PF00293">
    <property type="entry name" value="NUDIX"/>
    <property type="match status" value="1"/>
</dbReference>
<dbReference type="CDD" id="cd03428">
    <property type="entry name" value="NUDIX_Ap4A_Nudt2"/>
    <property type="match status" value="1"/>
</dbReference>
<dbReference type="PANTHER" id="PTHR21340:SF0">
    <property type="entry name" value="BIS(5'-NUCLEOSYL)-TETRAPHOSPHATASE [ASYMMETRICAL]"/>
    <property type="match status" value="1"/>
</dbReference>
<dbReference type="GO" id="GO:0004081">
    <property type="term" value="F:bis(5'-nucleosyl)-tetraphosphatase (asymmetrical) activity"/>
    <property type="evidence" value="ECO:0007669"/>
    <property type="project" value="TreeGrafter"/>
</dbReference>
<gene>
    <name evidence="7" type="ORF">Mgra_00005834</name>
</gene>
<dbReference type="Gene3D" id="3.90.79.10">
    <property type="entry name" value="Nucleoside Triphosphate Pyrophosphohydrolase"/>
    <property type="match status" value="1"/>
</dbReference>
<dbReference type="PROSITE" id="PS51462">
    <property type="entry name" value="NUDIX"/>
    <property type="match status" value="1"/>
</dbReference>
<dbReference type="Proteomes" id="UP000605970">
    <property type="component" value="Unassembled WGS sequence"/>
</dbReference>
<dbReference type="InterPro" id="IPR000086">
    <property type="entry name" value="NUDIX_hydrolase_dom"/>
</dbReference>
<sequence>MKYIYFWKPAVRAAGFLIYRKKTTFVEYLLLQASYSPFHWTPPKGHVDPGEDEWQAAIRECKEESGIDVNQNLTLIKDFKHEMFYHVNSKLKKVTYWLAKSNDANLAVELSHEHKDFRWVSLSDALELAQHEEMKKLLREADVYIDKNVNLSFQDSTSKSTNCSSKSGSKFNLLTDECASKNEEQILSTSNIGSILKNESIDRELSNLNIGFEEESDDGEEYHLQNKNKKNIEINKIIGLMVQNKESESESCFESLKDVVQQFFLDKKLSGSNKAMQRKRFKKCDETELLEEAEHYLKDDELIAATEAVWASYSCAILRWFQEIGIDIYTHFVTNLLATILISCSGDQRDVLELARKAANKAHKNFYRNPERVELELQIYMIRQSNEFIKKINKSSVYNKLFDSNGKLKNEIVTCDEFDGSIQRYIHKHEDFIFGHKFHFTHSAKNYSKKN</sequence>
<dbReference type="GO" id="GO:0006167">
    <property type="term" value="P:AMP biosynthetic process"/>
    <property type="evidence" value="ECO:0007669"/>
    <property type="project" value="TreeGrafter"/>
</dbReference>
<dbReference type="PRINTS" id="PR01405">
    <property type="entry name" value="TETRPHPHTASE"/>
</dbReference>
<dbReference type="InterPro" id="IPR015797">
    <property type="entry name" value="NUDIX_hydrolase-like_dom_sf"/>
</dbReference>
<dbReference type="SUPFAM" id="SSF55811">
    <property type="entry name" value="Nudix"/>
    <property type="match status" value="1"/>
</dbReference>
<dbReference type="GO" id="GO:0000166">
    <property type="term" value="F:nucleotide binding"/>
    <property type="evidence" value="ECO:0007669"/>
    <property type="project" value="UniProtKB-KW"/>
</dbReference>
<evidence type="ECO:0000256" key="3">
    <source>
        <dbReference type="ARBA" id="ARBA00022741"/>
    </source>
</evidence>
<dbReference type="InterPro" id="IPR003565">
    <property type="entry name" value="Tetra_PHTase"/>
</dbReference>
<feature type="domain" description="Nudix hydrolase" evidence="6">
    <location>
        <begin position="9"/>
        <end position="142"/>
    </location>
</feature>
<accession>A0A8S9ZN05</accession>
<dbReference type="GO" id="GO:0006754">
    <property type="term" value="P:ATP biosynthetic process"/>
    <property type="evidence" value="ECO:0007669"/>
    <property type="project" value="TreeGrafter"/>
</dbReference>
<evidence type="ECO:0000313" key="8">
    <source>
        <dbReference type="Proteomes" id="UP000605970"/>
    </source>
</evidence>
<proteinExistence type="inferred from homology"/>
<dbReference type="InterPro" id="IPR051325">
    <property type="entry name" value="Nudix_hydrolase_domain"/>
</dbReference>
<evidence type="ECO:0000313" key="7">
    <source>
        <dbReference type="EMBL" id="KAF7634800.1"/>
    </source>
</evidence>
<evidence type="ECO:0000256" key="5">
    <source>
        <dbReference type="ARBA" id="ARBA00032644"/>
    </source>
</evidence>
<reference evidence="7" key="1">
    <citation type="journal article" date="2020" name="Ecol. Evol.">
        <title>Genome structure and content of the rice root-knot nematode (Meloidogyne graminicola).</title>
        <authorList>
            <person name="Phan N.T."/>
            <person name="Danchin E.G.J."/>
            <person name="Klopp C."/>
            <person name="Perfus-Barbeoch L."/>
            <person name="Kozlowski D.K."/>
            <person name="Koutsovoulos G.D."/>
            <person name="Lopez-Roques C."/>
            <person name="Bouchez O."/>
            <person name="Zahm M."/>
            <person name="Besnard G."/>
            <person name="Bellafiore S."/>
        </authorList>
    </citation>
    <scope>NUCLEOTIDE SEQUENCE</scope>
    <source>
        <strain evidence="7">VN-18</strain>
    </source>
</reference>
<organism evidence="7 8">
    <name type="scientific">Meloidogyne graminicola</name>
    <dbReference type="NCBI Taxonomy" id="189291"/>
    <lineage>
        <taxon>Eukaryota</taxon>
        <taxon>Metazoa</taxon>
        <taxon>Ecdysozoa</taxon>
        <taxon>Nematoda</taxon>
        <taxon>Chromadorea</taxon>
        <taxon>Rhabditida</taxon>
        <taxon>Tylenchina</taxon>
        <taxon>Tylenchomorpha</taxon>
        <taxon>Tylenchoidea</taxon>
        <taxon>Meloidogynidae</taxon>
        <taxon>Meloidogyninae</taxon>
        <taxon>Meloidogyne</taxon>
    </lineage>
</organism>